<dbReference type="EMBL" id="PHFL01000039">
    <property type="protein sequence ID" value="RFM24377.1"/>
    <property type="molecule type" value="Genomic_DNA"/>
</dbReference>
<evidence type="ECO:0000259" key="2">
    <source>
        <dbReference type="SMART" id="SM00244"/>
    </source>
</evidence>
<comment type="caution">
    <text evidence="3">The sequence shown here is derived from an EMBL/GenBank/DDBJ whole genome shotgun (WGS) entry which is preliminary data.</text>
</comment>
<dbReference type="GO" id="GO:0016020">
    <property type="term" value="C:membrane"/>
    <property type="evidence" value="ECO:0007669"/>
    <property type="project" value="UniProtKB-SubCell"/>
</dbReference>
<dbReference type="PANTHER" id="PTHR43327:SF10">
    <property type="entry name" value="STOMATIN-LIKE PROTEIN 2, MITOCHONDRIAL"/>
    <property type="match status" value="1"/>
</dbReference>
<name>A0A395M0T8_9BACT</name>
<dbReference type="SMART" id="SM00244">
    <property type="entry name" value="PHB"/>
    <property type="match status" value="1"/>
</dbReference>
<dbReference type="PANTHER" id="PTHR43327">
    <property type="entry name" value="STOMATIN-LIKE PROTEIN 2, MITOCHONDRIAL"/>
    <property type="match status" value="1"/>
</dbReference>
<dbReference type="InterPro" id="IPR001107">
    <property type="entry name" value="Band_7"/>
</dbReference>
<dbReference type="InterPro" id="IPR050710">
    <property type="entry name" value="Band7/mec-2_domain"/>
</dbReference>
<dbReference type="Pfam" id="PF01145">
    <property type="entry name" value="Band_7"/>
    <property type="match status" value="1"/>
</dbReference>
<protein>
    <submittedName>
        <fullName evidence="3">SPFH domain-containing protein</fullName>
    </submittedName>
</protein>
<dbReference type="InterPro" id="IPR036013">
    <property type="entry name" value="Band_7/SPFH_dom_sf"/>
</dbReference>
<accession>A0A395M0T8</accession>
<dbReference type="Gene3D" id="3.30.479.30">
    <property type="entry name" value="Band 7 domain"/>
    <property type="match status" value="1"/>
</dbReference>
<comment type="subcellular location">
    <subcellularLocation>
        <location evidence="1">Membrane</location>
        <topology evidence="1">Single-pass membrane protein</topology>
    </subcellularLocation>
</comment>
<dbReference type="AlphaFoldDB" id="A0A395M0T8"/>
<evidence type="ECO:0000313" key="4">
    <source>
        <dbReference type="Proteomes" id="UP000266389"/>
    </source>
</evidence>
<dbReference type="SUPFAM" id="SSF117892">
    <property type="entry name" value="Band 7/SPFH domain"/>
    <property type="match status" value="1"/>
</dbReference>
<evidence type="ECO:0000256" key="1">
    <source>
        <dbReference type="ARBA" id="ARBA00004167"/>
    </source>
</evidence>
<organism evidence="3 4">
    <name type="scientific">Candidatus Thermochlorobacter aerophilus</name>
    <dbReference type="NCBI Taxonomy" id="1868324"/>
    <lineage>
        <taxon>Bacteria</taxon>
        <taxon>Pseudomonadati</taxon>
        <taxon>Chlorobiota</taxon>
        <taxon>Chlorobiia</taxon>
        <taxon>Chlorobiales</taxon>
        <taxon>Candidatus Thermochlorobacteriaceae</taxon>
        <taxon>Candidatus Thermochlorobacter</taxon>
    </lineage>
</organism>
<gene>
    <name evidence="3" type="ORF">D0433_05130</name>
</gene>
<feature type="domain" description="Band 7" evidence="2">
    <location>
        <begin position="16"/>
        <end position="181"/>
    </location>
</feature>
<reference evidence="3 4" key="1">
    <citation type="journal article" date="2011" name="ISME J.">
        <title>Community ecology of hot spring cyanobacterial mats: predominant populations and their functional potential.</title>
        <authorList>
            <person name="Klatt C.G."/>
            <person name="Wood J.M."/>
            <person name="Rusch D.B."/>
            <person name="Bateson M.M."/>
            <person name="Hamamura N."/>
            <person name="Heidelberg J.F."/>
            <person name="Grossman A.R."/>
            <person name="Bhaya D."/>
            <person name="Cohan F.M."/>
            <person name="Kuhl M."/>
            <person name="Bryant D.A."/>
            <person name="Ward D.M."/>
        </authorList>
    </citation>
    <scope>NUCLEOTIDE SEQUENCE [LARGE SCALE GENOMIC DNA]</scope>
    <source>
        <strain evidence="3">OS</strain>
    </source>
</reference>
<sequence>MTAIIILVIIALVLSQCFVTVKQGTVAVITQFGQYKRVLRPGLNFRIPILEKIETRISIQNRSVELTFQAITEDQANVNFQSLLVYSVLNQEEETIKNVAFKFVNEQNFMQALVRTVEGSVRGFVAKKRQAEILGLRSEIVHYVKEQIDPTLESWGYHLIDLQINDITFDEAIMRSMSQVVASKNLKAAAENEGQALLITKTKQAEAEGNAIKIAAEAERQAAQLRGQGVALFREEVARGMKNAAKEMADAHLDASFILFSMWTEAIKHFAENGKGNVIFLDASVEGMTRTLQQLMALSHGIADLNKNSSERTVPKV</sequence>
<proteinExistence type="predicted"/>
<dbReference type="Proteomes" id="UP000266389">
    <property type="component" value="Unassembled WGS sequence"/>
</dbReference>
<evidence type="ECO:0000313" key="3">
    <source>
        <dbReference type="EMBL" id="RFM24377.1"/>
    </source>
</evidence>